<evidence type="ECO:0000313" key="9">
    <source>
        <dbReference type="Proteomes" id="UP000677016"/>
    </source>
</evidence>
<evidence type="ECO:0000256" key="2">
    <source>
        <dbReference type="ARBA" id="ARBA00022723"/>
    </source>
</evidence>
<keyword evidence="2" id="KW-0479">Metal-binding</keyword>
<evidence type="ECO:0000256" key="4">
    <source>
        <dbReference type="ARBA" id="ARBA00022833"/>
    </source>
</evidence>
<dbReference type="EC" id="3.4.24.-" evidence="8"/>
<keyword evidence="6" id="KW-0472">Membrane</keyword>
<name>A0A941DB07_9MICO</name>
<keyword evidence="8" id="KW-0482">Metalloprotease</keyword>
<keyword evidence="1" id="KW-0645">Protease</keyword>
<feature type="transmembrane region" description="Helical" evidence="6">
    <location>
        <begin position="53"/>
        <end position="70"/>
    </location>
</feature>
<organism evidence="8 9">
    <name type="scientific">Phycicoccus avicenniae</name>
    <dbReference type="NCBI Taxonomy" id="2828860"/>
    <lineage>
        <taxon>Bacteria</taxon>
        <taxon>Bacillati</taxon>
        <taxon>Actinomycetota</taxon>
        <taxon>Actinomycetes</taxon>
        <taxon>Micrococcales</taxon>
        <taxon>Intrasporangiaceae</taxon>
        <taxon>Phycicoccus</taxon>
    </lineage>
</organism>
<sequence>MNRDERDRQRREQDMLRRLEELDRLDALARPDEVAWPTRTPSPPRPGRRGARTITAVVVAALAVAGWYLGPSLPGWVDYLVHGDPDFRYYDAAANRTANPAPAAPVTGGRVRPAVPLPDTPPDDRYAWIATQADGTPVRFDPCEAVHYVVRTRADVPPEAQEALSRAVASVAAASGLAFVFDGYTEEVPTDERGRGRSLASGAAPPVLLAWTDPVETPALDGPTLGDGGPLFAPGRDGRDVSVSGQVRLDTVDLLRDITTPEGQDFAQSVIMHELGHVLGAGHSESDDELMAERTDGRTSLGEGDRYAFAVLGGGPCGGVG</sequence>
<dbReference type="EMBL" id="JAGSNF010000020">
    <property type="protein sequence ID" value="MBR7744378.1"/>
    <property type="molecule type" value="Genomic_DNA"/>
</dbReference>
<keyword evidence="6" id="KW-1133">Transmembrane helix</keyword>
<dbReference type="InterPro" id="IPR001818">
    <property type="entry name" value="Pept_M10_metallopeptidase"/>
</dbReference>
<evidence type="ECO:0000256" key="3">
    <source>
        <dbReference type="ARBA" id="ARBA00022801"/>
    </source>
</evidence>
<dbReference type="SUPFAM" id="SSF55486">
    <property type="entry name" value="Metalloproteases ('zincins'), catalytic domain"/>
    <property type="match status" value="1"/>
</dbReference>
<accession>A0A941DB07</accession>
<dbReference type="GO" id="GO:0031012">
    <property type="term" value="C:extracellular matrix"/>
    <property type="evidence" value="ECO:0007669"/>
    <property type="project" value="InterPro"/>
</dbReference>
<keyword evidence="9" id="KW-1185">Reference proteome</keyword>
<dbReference type="GO" id="GO:0008270">
    <property type="term" value="F:zinc ion binding"/>
    <property type="evidence" value="ECO:0007669"/>
    <property type="project" value="InterPro"/>
</dbReference>
<keyword evidence="4" id="KW-0862">Zinc</keyword>
<gene>
    <name evidence="8" type="ORF">KC207_13875</name>
</gene>
<dbReference type="AlphaFoldDB" id="A0A941DB07"/>
<dbReference type="Pfam" id="PF00413">
    <property type="entry name" value="Peptidase_M10"/>
    <property type="match status" value="1"/>
</dbReference>
<evidence type="ECO:0000259" key="7">
    <source>
        <dbReference type="Pfam" id="PF00413"/>
    </source>
</evidence>
<evidence type="ECO:0000256" key="5">
    <source>
        <dbReference type="SAM" id="MobiDB-lite"/>
    </source>
</evidence>
<evidence type="ECO:0000256" key="6">
    <source>
        <dbReference type="SAM" id="Phobius"/>
    </source>
</evidence>
<feature type="region of interest" description="Disordered" evidence="5">
    <location>
        <begin position="30"/>
        <end position="50"/>
    </location>
</feature>
<keyword evidence="6" id="KW-0812">Transmembrane</keyword>
<dbReference type="GO" id="GO:0004222">
    <property type="term" value="F:metalloendopeptidase activity"/>
    <property type="evidence" value="ECO:0007669"/>
    <property type="project" value="InterPro"/>
</dbReference>
<dbReference type="Gene3D" id="3.40.390.10">
    <property type="entry name" value="Collagenase (Catalytic Domain)"/>
    <property type="match status" value="1"/>
</dbReference>
<proteinExistence type="predicted"/>
<dbReference type="InterPro" id="IPR024079">
    <property type="entry name" value="MetalloPept_cat_dom_sf"/>
</dbReference>
<dbReference type="GO" id="GO:0006508">
    <property type="term" value="P:proteolysis"/>
    <property type="evidence" value="ECO:0007669"/>
    <property type="project" value="UniProtKB-KW"/>
</dbReference>
<protein>
    <submittedName>
        <fullName evidence="8">Matrixin family metalloprotease</fullName>
        <ecNumber evidence="8">3.4.24.-</ecNumber>
    </submittedName>
</protein>
<reference evidence="8" key="1">
    <citation type="submission" date="2021-04" db="EMBL/GenBank/DDBJ databases">
        <title>Phycicoccus avicenniae sp. nov., a novel endophytic actinomycetes isolated from branch of Avicennia mariana.</title>
        <authorList>
            <person name="Tuo L."/>
        </authorList>
    </citation>
    <scope>NUCLEOTIDE SEQUENCE</scope>
    <source>
        <strain evidence="8">BSK3Z-2</strain>
    </source>
</reference>
<evidence type="ECO:0000256" key="1">
    <source>
        <dbReference type="ARBA" id="ARBA00022670"/>
    </source>
</evidence>
<dbReference type="RefSeq" id="WP_211603905.1">
    <property type="nucleotide sequence ID" value="NZ_JAGSNF010000020.1"/>
</dbReference>
<dbReference type="Proteomes" id="UP000677016">
    <property type="component" value="Unassembled WGS sequence"/>
</dbReference>
<keyword evidence="3 8" id="KW-0378">Hydrolase</keyword>
<comment type="caution">
    <text evidence="8">The sequence shown here is derived from an EMBL/GenBank/DDBJ whole genome shotgun (WGS) entry which is preliminary data.</text>
</comment>
<feature type="domain" description="Peptidase M10 metallopeptidase" evidence="7">
    <location>
        <begin position="243"/>
        <end position="294"/>
    </location>
</feature>
<evidence type="ECO:0000313" key="8">
    <source>
        <dbReference type="EMBL" id="MBR7744378.1"/>
    </source>
</evidence>